<dbReference type="STRING" id="1206085.SAMN05443575_1005"/>
<protein>
    <submittedName>
        <fullName evidence="2">Uncharacterized protein</fullName>
    </submittedName>
</protein>
<proteinExistence type="predicted"/>
<dbReference type="AlphaFoldDB" id="A0A1M5EU58"/>
<name>A0A1M5EU58_9ACTN</name>
<evidence type="ECO:0000313" key="2">
    <source>
        <dbReference type="EMBL" id="SHF82754.1"/>
    </source>
</evidence>
<sequence>MRCATLNGVAGNSQRSPLLTVVLVLLVAWLVLAVLGLLIKGLFVLFVVGVVLVVATLGWGAFKAGRNSGRR</sequence>
<organism evidence="2 3">
    <name type="scientific">Jatrophihabitans endophyticus</name>
    <dbReference type="NCBI Taxonomy" id="1206085"/>
    <lineage>
        <taxon>Bacteria</taxon>
        <taxon>Bacillati</taxon>
        <taxon>Actinomycetota</taxon>
        <taxon>Actinomycetes</taxon>
        <taxon>Jatrophihabitantales</taxon>
        <taxon>Jatrophihabitantaceae</taxon>
        <taxon>Jatrophihabitans</taxon>
    </lineage>
</organism>
<dbReference type="EMBL" id="FQVU01000001">
    <property type="protein sequence ID" value="SHF82754.1"/>
    <property type="molecule type" value="Genomic_DNA"/>
</dbReference>
<keyword evidence="3" id="KW-1185">Reference proteome</keyword>
<keyword evidence="1" id="KW-1133">Transmembrane helix</keyword>
<feature type="transmembrane region" description="Helical" evidence="1">
    <location>
        <begin position="18"/>
        <end position="37"/>
    </location>
</feature>
<keyword evidence="1" id="KW-0812">Transmembrane</keyword>
<feature type="transmembrane region" description="Helical" evidence="1">
    <location>
        <begin position="43"/>
        <end position="62"/>
    </location>
</feature>
<evidence type="ECO:0000313" key="3">
    <source>
        <dbReference type="Proteomes" id="UP000186132"/>
    </source>
</evidence>
<accession>A0A1M5EU58</accession>
<evidence type="ECO:0000256" key="1">
    <source>
        <dbReference type="SAM" id="Phobius"/>
    </source>
</evidence>
<reference evidence="2 3" key="1">
    <citation type="submission" date="2016-11" db="EMBL/GenBank/DDBJ databases">
        <authorList>
            <person name="Jaros S."/>
            <person name="Januszkiewicz K."/>
            <person name="Wedrychowicz H."/>
        </authorList>
    </citation>
    <scope>NUCLEOTIDE SEQUENCE [LARGE SCALE GENOMIC DNA]</scope>
    <source>
        <strain evidence="2 3">DSM 45627</strain>
    </source>
</reference>
<keyword evidence="1" id="KW-0472">Membrane</keyword>
<gene>
    <name evidence="2" type="ORF">SAMN05443575_1005</name>
</gene>
<dbReference type="Proteomes" id="UP000186132">
    <property type="component" value="Unassembled WGS sequence"/>
</dbReference>